<dbReference type="SUPFAM" id="SSF53187">
    <property type="entry name" value="Zn-dependent exopeptidases"/>
    <property type="match status" value="1"/>
</dbReference>
<protein>
    <recommendedName>
        <fullName evidence="1">Peptidase M20 dimerisation domain-containing protein</fullName>
    </recommendedName>
</protein>
<name>A0A284R596_ARMOS</name>
<dbReference type="Gene3D" id="3.40.630.10">
    <property type="entry name" value="Zn peptidases"/>
    <property type="match status" value="2"/>
</dbReference>
<dbReference type="STRING" id="47428.A0A284R596"/>
<dbReference type="EMBL" id="FUEG01000004">
    <property type="protein sequence ID" value="SJL03890.1"/>
    <property type="molecule type" value="Genomic_DNA"/>
</dbReference>
<organism evidence="2 3">
    <name type="scientific">Armillaria ostoyae</name>
    <name type="common">Armillaria root rot fungus</name>
    <dbReference type="NCBI Taxonomy" id="47428"/>
    <lineage>
        <taxon>Eukaryota</taxon>
        <taxon>Fungi</taxon>
        <taxon>Dikarya</taxon>
        <taxon>Basidiomycota</taxon>
        <taxon>Agaricomycotina</taxon>
        <taxon>Agaricomycetes</taxon>
        <taxon>Agaricomycetidae</taxon>
        <taxon>Agaricales</taxon>
        <taxon>Marasmiineae</taxon>
        <taxon>Physalacriaceae</taxon>
        <taxon>Armillaria</taxon>
    </lineage>
</organism>
<accession>A0A284R596</accession>
<keyword evidence="3" id="KW-1185">Reference proteome</keyword>
<evidence type="ECO:0000313" key="3">
    <source>
        <dbReference type="Proteomes" id="UP000219338"/>
    </source>
</evidence>
<sequence>MVDIQAGCFGNFFRKSKSQPQPASPEPSKLETECSKASGCLNLCCDYSYAPPSTRWNITDPVPTYSPPQGPELDSFQRQEFVSIVNPTLDSLSPSLRQLSLKIHGKYLYHPELGFEERYAHDLLCAYMETHGFQVTRHYLGLDTAWRAEYTHGKGGSTLGINSEMDGLSGIGHACGHNLIAISGCGVAIAVKATLEALNIPGKIILLGTPAEERVGGKIILLERGAYKDMDLCIIAHAGAAPWEGTNALDAAFLAYSSISVLRQQIKPDHRIHGILGGKNWTANVIPDYAHMTWIVRAPTHGEVGVFAERVKACFEAAALATACKVKINFTSPYYGLLQNSVLGKKRIRRQGREELWYGIIRRRWIISLDRLCETCVSPLIPLLTTFSSFQGNVSFALPALHPVYAIPTEPKGGNHTPAFAKAAATMAAHEATMTVTKGLALTGLRALQDKAFLKAVKAEFETRTQASVI</sequence>
<gene>
    <name evidence="2" type="ORF">ARMOST_07247</name>
</gene>
<dbReference type="InterPro" id="IPR011650">
    <property type="entry name" value="Peptidase_M20_dimer"/>
</dbReference>
<reference evidence="3" key="1">
    <citation type="journal article" date="2017" name="Nat. Ecol. Evol.">
        <title>Genome expansion and lineage-specific genetic innovations in the forest pathogenic fungi Armillaria.</title>
        <authorList>
            <person name="Sipos G."/>
            <person name="Prasanna A.N."/>
            <person name="Walter M.C."/>
            <person name="O'Connor E."/>
            <person name="Balint B."/>
            <person name="Krizsan K."/>
            <person name="Kiss B."/>
            <person name="Hess J."/>
            <person name="Varga T."/>
            <person name="Slot J."/>
            <person name="Riley R."/>
            <person name="Boka B."/>
            <person name="Rigling D."/>
            <person name="Barry K."/>
            <person name="Lee J."/>
            <person name="Mihaltcheva S."/>
            <person name="LaButti K."/>
            <person name="Lipzen A."/>
            <person name="Waldron R."/>
            <person name="Moloney N.M."/>
            <person name="Sperisen C."/>
            <person name="Kredics L."/>
            <person name="Vagvoelgyi C."/>
            <person name="Patrignani A."/>
            <person name="Fitzpatrick D."/>
            <person name="Nagy I."/>
            <person name="Doyle S."/>
            <person name="Anderson J.B."/>
            <person name="Grigoriev I.V."/>
            <person name="Gueldener U."/>
            <person name="Muensterkoetter M."/>
            <person name="Nagy L.G."/>
        </authorList>
    </citation>
    <scope>NUCLEOTIDE SEQUENCE [LARGE SCALE GENOMIC DNA]</scope>
    <source>
        <strain evidence="3">C18/9</strain>
    </source>
</reference>
<dbReference type="InterPro" id="IPR036264">
    <property type="entry name" value="Bact_exopeptidase_dim_dom"/>
</dbReference>
<dbReference type="SUPFAM" id="SSF55031">
    <property type="entry name" value="Bacterial exopeptidase dimerisation domain"/>
    <property type="match status" value="1"/>
</dbReference>
<dbReference type="PANTHER" id="PTHR30575">
    <property type="entry name" value="PEPTIDASE M20"/>
    <property type="match status" value="1"/>
</dbReference>
<dbReference type="InterPro" id="IPR052030">
    <property type="entry name" value="Peptidase_M20/M20A_hydrolases"/>
</dbReference>
<evidence type="ECO:0000259" key="1">
    <source>
        <dbReference type="Pfam" id="PF07687"/>
    </source>
</evidence>
<dbReference type="OMA" id="HRSCAKT"/>
<dbReference type="Pfam" id="PF07687">
    <property type="entry name" value="M20_dimer"/>
    <property type="match status" value="1"/>
</dbReference>
<dbReference type="Proteomes" id="UP000219338">
    <property type="component" value="Unassembled WGS sequence"/>
</dbReference>
<dbReference type="GO" id="GO:0016805">
    <property type="term" value="F:dipeptidase activity"/>
    <property type="evidence" value="ECO:0007669"/>
    <property type="project" value="TreeGrafter"/>
</dbReference>
<dbReference type="OrthoDB" id="6119954at2759"/>
<dbReference type="PANTHER" id="PTHR30575:SF0">
    <property type="entry name" value="XAA-ARG DIPEPTIDASE"/>
    <property type="match status" value="1"/>
</dbReference>
<dbReference type="AlphaFoldDB" id="A0A284R596"/>
<dbReference type="FunFam" id="3.30.70.360:FF:000004">
    <property type="entry name" value="Peptidase M20 domain-containing protein 2"/>
    <property type="match status" value="1"/>
</dbReference>
<proteinExistence type="predicted"/>
<evidence type="ECO:0000313" key="2">
    <source>
        <dbReference type="EMBL" id="SJL03890.1"/>
    </source>
</evidence>
<feature type="domain" description="Peptidase M20 dimerisation" evidence="1">
    <location>
        <begin position="236"/>
        <end position="320"/>
    </location>
</feature>